<reference evidence="2 3" key="1">
    <citation type="submission" date="2018-07" db="EMBL/GenBank/DDBJ databases">
        <title>Venubactetium sediminum gen. nov., sp. nov., isolated from a marine solar saltern.</title>
        <authorList>
            <person name="Wang S."/>
        </authorList>
    </citation>
    <scope>NUCLEOTIDE SEQUENCE [LARGE SCALE GENOMIC DNA]</scope>
    <source>
        <strain evidence="2 3">WD2A32</strain>
    </source>
</reference>
<dbReference type="AlphaFoldDB" id="A0A369T6V5"/>
<evidence type="ECO:0000313" key="2">
    <source>
        <dbReference type="EMBL" id="RDD61061.1"/>
    </source>
</evidence>
<keyword evidence="3" id="KW-1185">Reference proteome</keyword>
<dbReference type="RefSeq" id="WP_114583064.1">
    <property type="nucleotide sequence ID" value="NZ_QPMH01000016.1"/>
</dbReference>
<keyword evidence="1" id="KW-0472">Membrane</keyword>
<accession>A0A369T6V5</accession>
<keyword evidence="1" id="KW-0812">Transmembrane</keyword>
<evidence type="ECO:0000313" key="3">
    <source>
        <dbReference type="Proteomes" id="UP000253941"/>
    </source>
</evidence>
<dbReference type="Proteomes" id="UP000253941">
    <property type="component" value="Unassembled WGS sequence"/>
</dbReference>
<feature type="transmembrane region" description="Helical" evidence="1">
    <location>
        <begin position="21"/>
        <end position="45"/>
    </location>
</feature>
<dbReference type="EMBL" id="QPMH01000016">
    <property type="protein sequence ID" value="RDD61061.1"/>
    <property type="molecule type" value="Genomic_DNA"/>
</dbReference>
<comment type="caution">
    <text evidence="2">The sequence shown here is derived from an EMBL/GenBank/DDBJ whole genome shotgun (WGS) entry which is preliminary data.</text>
</comment>
<keyword evidence="1" id="KW-1133">Transmembrane helix</keyword>
<protein>
    <submittedName>
        <fullName evidence="2">Uncharacterized protein</fullName>
    </submittedName>
</protein>
<sequence length="125" mass="13789">MAWFLTFYGIPAPHRPGMKKAAANLVAAAWAVDAPVAFVGVYIFLEFRNVKNIFLFLMLRRLRSCWRLAAPGINVVSGAHHEIEKHGSRPYRAITLTMLIEAYNQGANNTPRASHGSASGGFLYA</sequence>
<organism evidence="2 3">
    <name type="scientific">Ferruginivarius sediminum</name>
    <dbReference type="NCBI Taxonomy" id="2661937"/>
    <lineage>
        <taxon>Bacteria</taxon>
        <taxon>Pseudomonadati</taxon>
        <taxon>Pseudomonadota</taxon>
        <taxon>Alphaproteobacteria</taxon>
        <taxon>Rhodospirillales</taxon>
        <taxon>Rhodospirillaceae</taxon>
        <taxon>Ferruginivarius</taxon>
    </lineage>
</organism>
<evidence type="ECO:0000256" key="1">
    <source>
        <dbReference type="SAM" id="Phobius"/>
    </source>
</evidence>
<name>A0A369T6V5_9PROT</name>
<proteinExistence type="predicted"/>
<gene>
    <name evidence="2" type="ORF">DRB17_15170</name>
</gene>